<dbReference type="EMBL" id="MK061416">
    <property type="protein sequence ID" value="AZF88221.1"/>
    <property type="molecule type" value="Genomic_DNA"/>
</dbReference>
<dbReference type="GeneID" id="80020169"/>
<protein>
    <submittedName>
        <fullName evidence="2">Immunity repressor</fullName>
    </submittedName>
</protein>
<dbReference type="InterPro" id="IPR010982">
    <property type="entry name" value="Lambda_DNA-bd_dom_sf"/>
</dbReference>
<dbReference type="Pfam" id="PF13443">
    <property type="entry name" value="HTH_26"/>
    <property type="match status" value="1"/>
</dbReference>
<dbReference type="RefSeq" id="YP_010755514.1">
    <property type="nucleotide sequence ID" value="NC_073471.1"/>
</dbReference>
<dbReference type="GO" id="GO:0003677">
    <property type="term" value="F:DNA binding"/>
    <property type="evidence" value="ECO:0007669"/>
    <property type="project" value="InterPro"/>
</dbReference>
<feature type="domain" description="HTH cro/C1-type" evidence="1">
    <location>
        <begin position="23"/>
        <end position="73"/>
    </location>
</feature>
<keyword evidence="3" id="KW-1185">Reference proteome</keyword>
<dbReference type="Proteomes" id="UP000325457">
    <property type="component" value="Segment"/>
</dbReference>
<dbReference type="Gene3D" id="1.10.260.40">
    <property type="entry name" value="lambda repressor-like DNA-binding domains"/>
    <property type="match status" value="1"/>
</dbReference>
<evidence type="ECO:0000313" key="3">
    <source>
        <dbReference type="Proteomes" id="UP000325457"/>
    </source>
</evidence>
<organism evidence="2 3">
    <name type="scientific">Rothia phage Spartoi</name>
    <dbReference type="NCBI Taxonomy" id="2483661"/>
    <lineage>
        <taxon>Viruses</taxon>
        <taxon>Duplodnaviria</taxon>
        <taxon>Heunggongvirae</taxon>
        <taxon>Uroviricota</taxon>
        <taxon>Caudoviricetes</taxon>
        <taxon>Spartoivirus</taxon>
        <taxon>Spartoivirus spartoi</taxon>
    </lineage>
</organism>
<evidence type="ECO:0000313" key="2">
    <source>
        <dbReference type="EMBL" id="AZF88221.1"/>
    </source>
</evidence>
<sequence>MGQTAKPKPTTFTTAVHAALRDEVEKREWSFRRLAEESGIGKNRISRTVSRDETPLDVNELDSICSALRVSPLSILRAAQDLLDTSLLATA</sequence>
<evidence type="ECO:0000259" key="1">
    <source>
        <dbReference type="Pfam" id="PF13443"/>
    </source>
</evidence>
<dbReference type="SUPFAM" id="SSF47413">
    <property type="entry name" value="lambda repressor-like DNA-binding domains"/>
    <property type="match status" value="1"/>
</dbReference>
<dbReference type="InterPro" id="IPR001387">
    <property type="entry name" value="Cro/C1-type_HTH"/>
</dbReference>
<accession>A0A5K7NIV2</accession>
<proteinExistence type="predicted"/>
<dbReference type="CDD" id="cd00093">
    <property type="entry name" value="HTH_XRE"/>
    <property type="match status" value="1"/>
</dbReference>
<gene>
    <name evidence="2" type="primary">38</name>
    <name evidence="2" type="ORF">SEA_SPARTOI_38</name>
</gene>
<name>A0A5K7NIV2_9CAUD</name>
<reference evidence="2 3" key="1">
    <citation type="submission" date="2018-10" db="EMBL/GenBank/DDBJ databases">
        <authorList>
            <person name="Smith K."/>
            <person name="Ring A."/>
            <person name="Cross T."/>
            <person name="Beshay M."/>
            <person name="Miah F."/>
            <person name="Nowoslaski J."/>
            <person name="Mia S."/>
            <person name="Micha L."/>
            <person name="Baxter C."/>
            <person name="Ahmad Z."/>
            <person name="Sunnen C.N."/>
            <person name="Janetopoulos C."/>
            <person name="Garlena R.A."/>
            <person name="Russell D.A."/>
            <person name="Pope W.H."/>
            <person name="Jacobs-Sera D."/>
            <person name="Hatfull G.F."/>
        </authorList>
    </citation>
    <scope>NUCLEOTIDE SEQUENCE [LARGE SCALE GENOMIC DNA]</scope>
</reference>
<dbReference type="KEGG" id="vg:80020169"/>